<dbReference type="PRINTS" id="PR00690">
    <property type="entry name" value="ADHESNFAMILY"/>
</dbReference>
<keyword evidence="4 7" id="KW-0732">Signal</keyword>
<feature type="signal peptide" evidence="7">
    <location>
        <begin position="1"/>
        <end position="23"/>
    </location>
</feature>
<dbReference type="EMBL" id="BAAANO010000004">
    <property type="protein sequence ID" value="GAA1999114.1"/>
    <property type="molecule type" value="Genomic_DNA"/>
</dbReference>
<keyword evidence="9" id="KW-1185">Reference proteome</keyword>
<evidence type="ECO:0000256" key="1">
    <source>
        <dbReference type="ARBA" id="ARBA00004196"/>
    </source>
</evidence>
<protein>
    <submittedName>
        <fullName evidence="8">Metal ABC transporter solute-binding protein</fullName>
    </submittedName>
</protein>
<evidence type="ECO:0000256" key="6">
    <source>
        <dbReference type="SAM" id="MobiDB-lite"/>
    </source>
</evidence>
<evidence type="ECO:0000256" key="4">
    <source>
        <dbReference type="ARBA" id="ARBA00022729"/>
    </source>
</evidence>
<sequence length="358" mass="37430">MRTPRRLVLPVLTLAALGLSACASGGSGGSAGAAEDGALSVVASTNVYASIVEEVAGDAVDVEAIIDDPNLDPHSYEATAQDQLTLSKADLVVMNGGGYDAFMTTMLDAVEADPEVLDIVSFSGLPGSEDASSEPHSHAHAGEDGEESHVEESAEAGGTVEAAATTEGAHDDHDHADHDHGEFNEHVWYSVPTMEVLTEELVHHLSELLPDEAQTFEDNGAALTEELEGLHQQLEAIAAEHGGEKVAATEPVPLWMFEDMGLENITSTEFLAAVEEGNDVSPIVLQESLSQISDGEAVLLAYNEQTAGPQADELRSAAEAAGTPVVSLTETMPADSTYIEWMGGNITAVEDALGAHEH</sequence>
<evidence type="ECO:0000313" key="8">
    <source>
        <dbReference type="EMBL" id="GAA1999114.1"/>
    </source>
</evidence>
<dbReference type="SUPFAM" id="SSF53807">
    <property type="entry name" value="Helical backbone' metal receptor"/>
    <property type="match status" value="1"/>
</dbReference>
<keyword evidence="2 5" id="KW-0813">Transport</keyword>
<evidence type="ECO:0000256" key="2">
    <source>
        <dbReference type="ARBA" id="ARBA00022448"/>
    </source>
</evidence>
<evidence type="ECO:0000256" key="5">
    <source>
        <dbReference type="RuleBase" id="RU003512"/>
    </source>
</evidence>
<dbReference type="InterPro" id="IPR006127">
    <property type="entry name" value="ZnuA-like"/>
</dbReference>
<comment type="similarity">
    <text evidence="5">Belongs to the bacterial solute-binding protein 9 family.</text>
</comment>
<dbReference type="PANTHER" id="PTHR42953:SF1">
    <property type="entry name" value="METAL-BINDING PROTEIN HI_0362-RELATED"/>
    <property type="match status" value="1"/>
</dbReference>
<name>A0ABP5EHZ7_9MICO</name>
<keyword evidence="3" id="KW-0479">Metal-binding</keyword>
<dbReference type="PANTHER" id="PTHR42953">
    <property type="entry name" value="HIGH-AFFINITY ZINC UPTAKE SYSTEM PROTEIN ZNUA-RELATED"/>
    <property type="match status" value="1"/>
</dbReference>
<dbReference type="Gene3D" id="3.40.50.1980">
    <property type="entry name" value="Nitrogenase molybdenum iron protein domain"/>
    <property type="match status" value="1"/>
</dbReference>
<organism evidence="8 9">
    <name type="scientific">Brevibacterium samyangense</name>
    <dbReference type="NCBI Taxonomy" id="366888"/>
    <lineage>
        <taxon>Bacteria</taxon>
        <taxon>Bacillati</taxon>
        <taxon>Actinomycetota</taxon>
        <taxon>Actinomycetes</taxon>
        <taxon>Micrococcales</taxon>
        <taxon>Brevibacteriaceae</taxon>
        <taxon>Brevibacterium</taxon>
    </lineage>
</organism>
<feature type="chain" id="PRO_5046814619" evidence="7">
    <location>
        <begin position="24"/>
        <end position="358"/>
    </location>
</feature>
<comment type="subcellular location">
    <subcellularLocation>
        <location evidence="1">Cell envelope</location>
    </subcellularLocation>
</comment>
<dbReference type="Proteomes" id="UP001500755">
    <property type="component" value="Unassembled WGS sequence"/>
</dbReference>
<dbReference type="InterPro" id="IPR050492">
    <property type="entry name" value="Bact_metal-bind_prot9"/>
</dbReference>
<dbReference type="RefSeq" id="WP_344306364.1">
    <property type="nucleotide sequence ID" value="NZ_BAAANO010000004.1"/>
</dbReference>
<evidence type="ECO:0000256" key="7">
    <source>
        <dbReference type="SAM" id="SignalP"/>
    </source>
</evidence>
<gene>
    <name evidence="8" type="ORF">GCM10009755_03180</name>
</gene>
<dbReference type="InterPro" id="IPR006128">
    <property type="entry name" value="Lipoprotein_PsaA-like"/>
</dbReference>
<proteinExistence type="inferred from homology"/>
<feature type="region of interest" description="Disordered" evidence="6">
    <location>
        <begin position="122"/>
        <end position="159"/>
    </location>
</feature>
<reference evidence="9" key="1">
    <citation type="journal article" date="2019" name="Int. J. Syst. Evol. Microbiol.">
        <title>The Global Catalogue of Microorganisms (GCM) 10K type strain sequencing project: providing services to taxonomists for standard genome sequencing and annotation.</title>
        <authorList>
            <consortium name="The Broad Institute Genomics Platform"/>
            <consortium name="The Broad Institute Genome Sequencing Center for Infectious Disease"/>
            <person name="Wu L."/>
            <person name="Ma J."/>
        </authorList>
    </citation>
    <scope>NUCLEOTIDE SEQUENCE [LARGE SCALE GENOMIC DNA]</scope>
    <source>
        <strain evidence="9">JCM 14546</strain>
    </source>
</reference>
<dbReference type="PROSITE" id="PS51257">
    <property type="entry name" value="PROKAR_LIPOPROTEIN"/>
    <property type="match status" value="1"/>
</dbReference>
<dbReference type="Pfam" id="PF01297">
    <property type="entry name" value="ZnuA"/>
    <property type="match status" value="1"/>
</dbReference>
<comment type="caution">
    <text evidence="8">The sequence shown here is derived from an EMBL/GenBank/DDBJ whole genome shotgun (WGS) entry which is preliminary data.</text>
</comment>
<feature type="compositionally biased region" description="Basic and acidic residues" evidence="6">
    <location>
        <begin position="133"/>
        <end position="152"/>
    </location>
</feature>
<evidence type="ECO:0000256" key="3">
    <source>
        <dbReference type="ARBA" id="ARBA00022723"/>
    </source>
</evidence>
<evidence type="ECO:0000313" key="9">
    <source>
        <dbReference type="Proteomes" id="UP001500755"/>
    </source>
</evidence>
<accession>A0ABP5EHZ7</accession>